<evidence type="ECO:0000313" key="2">
    <source>
        <dbReference type="Proteomes" id="UP000034681"/>
    </source>
</evidence>
<evidence type="ECO:0000313" key="1">
    <source>
        <dbReference type="EMBL" id="KKI99134.1"/>
    </source>
</evidence>
<dbReference type="Proteomes" id="UP000034681">
    <property type="component" value="Unassembled WGS sequence"/>
</dbReference>
<dbReference type="AlphaFoldDB" id="A0A0M2PSN6"/>
<comment type="caution">
    <text evidence="1">The sequence shown here is derived from an EMBL/GenBank/DDBJ whole genome shotgun (WGS) entry which is preliminary data.</text>
</comment>
<protein>
    <submittedName>
        <fullName evidence="1">Uncharacterized protein</fullName>
    </submittedName>
</protein>
<name>A0A0M2PSN6_PROHO</name>
<sequence length="132" mass="14042">MGPSLIKNNVSGFQARIADKTCLVCSGRLNVKKAIGVDFSNIVLWRQGLGLGRLVLEGGGFVFMDVGRILGDAFEIAVGGDGDEEFVFYGFVDFKFGVGLEIFPDGGFGVIAFALGSIGKHRQTSGNSRSLF</sequence>
<reference evidence="1" key="1">
    <citation type="submission" date="2012-04" db="EMBL/GenBank/DDBJ databases">
        <authorList>
            <person name="Borisov I.G."/>
            <person name="Ivanikova N.V."/>
            <person name="Pinevich A.V."/>
        </authorList>
    </citation>
    <scope>NUCLEOTIDE SEQUENCE</scope>
    <source>
        <strain evidence="1">CALU 1027</strain>
    </source>
</reference>
<keyword evidence="2" id="KW-1185">Reference proteome</keyword>
<accession>A0A0M2PSN6</accession>
<gene>
    <name evidence="1" type="ORF">PROH_15275</name>
</gene>
<dbReference type="EMBL" id="AJTX02000006">
    <property type="protein sequence ID" value="KKI99134.1"/>
    <property type="molecule type" value="Genomic_DNA"/>
</dbReference>
<proteinExistence type="predicted"/>
<organism evidence="1 2">
    <name type="scientific">Prochlorothrix hollandica PCC 9006 = CALU 1027</name>
    <dbReference type="NCBI Taxonomy" id="317619"/>
    <lineage>
        <taxon>Bacteria</taxon>
        <taxon>Bacillati</taxon>
        <taxon>Cyanobacteriota</taxon>
        <taxon>Cyanophyceae</taxon>
        <taxon>Prochlorotrichales</taxon>
        <taxon>Prochlorotrichaceae</taxon>
        <taxon>Prochlorothrix</taxon>
    </lineage>
</organism>